<keyword evidence="1" id="KW-0614">Plasmid</keyword>
<dbReference type="HOGENOM" id="CLU_046970_0_0_2"/>
<reference evidence="1 2" key="1">
    <citation type="submission" date="2014-01" db="EMBL/GenBank/DDBJ databases">
        <authorList>
            <consortium name="DOE Joint Genome Institute"/>
            <person name="Anderson I."/>
            <person name="Huntemann M."/>
            <person name="Han J."/>
            <person name="Chen A."/>
            <person name="Kyrpides N."/>
            <person name="Mavromatis K."/>
            <person name="Markowitz V."/>
            <person name="Palaniappan K."/>
            <person name="Ivanova N."/>
            <person name="Schaumberg A."/>
            <person name="Pati A."/>
            <person name="Liolios K."/>
            <person name="Nordberg H.P."/>
            <person name="Cantor M.N."/>
            <person name="Hua S.X."/>
            <person name="Woyke T."/>
        </authorList>
    </citation>
    <scope>NUCLEOTIDE SEQUENCE [LARGE SCALE GENOMIC DNA]</scope>
    <source>
        <strain evidence="1 2">XH-48</strain>
        <plasmid evidence="2">2</plasmid>
    </source>
</reference>
<dbReference type="eggNOG" id="arCOG10131">
    <property type="taxonomic scope" value="Archaea"/>
</dbReference>
<geneLocation type="plasmid" evidence="2">
    <name>2</name>
</geneLocation>
<dbReference type="AlphaFoldDB" id="W0JXP7"/>
<accession>W0JXP7</accession>
<dbReference type="EMBL" id="CP007057">
    <property type="protein sequence ID" value="AHG02077.1"/>
    <property type="molecule type" value="Genomic_DNA"/>
</dbReference>
<name>W0JXP7_9EURY</name>
<keyword evidence="2" id="KW-1185">Reference proteome</keyword>
<dbReference type="Proteomes" id="UP000019024">
    <property type="component" value="Plasmid unnamed2"/>
</dbReference>
<proteinExistence type="predicted"/>
<evidence type="ECO:0000313" key="2">
    <source>
        <dbReference type="Proteomes" id="UP000019024"/>
    </source>
</evidence>
<gene>
    <name evidence="1" type="ORF">HALLA_01875</name>
</gene>
<sequence length="338" mass="36796">MTDGLPVIPPTDERVEEMLRGTDNPRDHILGRLGNDDNPITVEQLASNAVMAGCLPTYMPVLEAGVRALADPDSNSIQFSVSTGGWAYQWLVNGSVRDALDIGSESGAFGPTARANRLIARALGIAYRNTAKIYPGEKDMGVMGNPFKFNLLVGENEGDSPWKPYHVTNGFDEAESTISLSGPNSFIRWEPAENDPEEVLRGMIENTPPSMVGGEQQGGDFDQTISYVLSTESLETLAAAGLSKREVKEYIAENSYIPVEEFQKGVLWDDALDDYHDTVTSRQVPQISGPEYIEVIAGVDHPGRFNAVIGPSIGGPVTKKLEFPDDWKTLLAEYASEE</sequence>
<protein>
    <submittedName>
        <fullName evidence="1">Uncharacterized protein</fullName>
    </submittedName>
</protein>
<organism evidence="1 2">
    <name type="scientific">Halostagnicola larsenii XH-48</name>
    <dbReference type="NCBI Taxonomy" id="797299"/>
    <lineage>
        <taxon>Archaea</taxon>
        <taxon>Methanobacteriati</taxon>
        <taxon>Methanobacteriota</taxon>
        <taxon>Stenosarchaea group</taxon>
        <taxon>Halobacteria</taxon>
        <taxon>Halobacteriales</taxon>
        <taxon>Natrialbaceae</taxon>
        <taxon>Halostagnicola</taxon>
    </lineage>
</organism>
<dbReference type="KEGG" id="hlr:HALLA_01875"/>
<evidence type="ECO:0000313" key="1">
    <source>
        <dbReference type="EMBL" id="AHG02077.1"/>
    </source>
</evidence>